<dbReference type="Proteomes" id="UP001489004">
    <property type="component" value="Unassembled WGS sequence"/>
</dbReference>
<comment type="caution">
    <text evidence="2">The sequence shown here is derived from an EMBL/GenBank/DDBJ whole genome shotgun (WGS) entry which is preliminary data.</text>
</comment>
<name>A0AAW1PDK4_9CHLO</name>
<evidence type="ECO:0000313" key="2">
    <source>
        <dbReference type="EMBL" id="KAK9807546.1"/>
    </source>
</evidence>
<gene>
    <name evidence="2" type="ORF">WJX72_002227</name>
</gene>
<accession>A0AAW1PDK4</accession>
<organism evidence="2 3">
    <name type="scientific">[Myrmecia] bisecta</name>
    <dbReference type="NCBI Taxonomy" id="41462"/>
    <lineage>
        <taxon>Eukaryota</taxon>
        <taxon>Viridiplantae</taxon>
        <taxon>Chlorophyta</taxon>
        <taxon>core chlorophytes</taxon>
        <taxon>Trebouxiophyceae</taxon>
        <taxon>Trebouxiales</taxon>
        <taxon>Trebouxiaceae</taxon>
        <taxon>Myrmecia</taxon>
    </lineage>
</organism>
<protein>
    <submittedName>
        <fullName evidence="2">Uncharacterized protein</fullName>
    </submittedName>
</protein>
<sequence length="147" mass="16703">METDCDEDNDPAHNKLKPNSQGRLELQTDDYAAARLVLQFATHIPEFLTQLDMEPWCKPALKTVAERHQLCDLQPAEFSTRHLKILDTALCLATPRSDMANEPSDWKQVDETLHRKHASASSRLPKATAELRRRRLKLPCTDVSACL</sequence>
<keyword evidence="3" id="KW-1185">Reference proteome</keyword>
<evidence type="ECO:0000313" key="3">
    <source>
        <dbReference type="Proteomes" id="UP001489004"/>
    </source>
</evidence>
<evidence type="ECO:0000256" key="1">
    <source>
        <dbReference type="SAM" id="MobiDB-lite"/>
    </source>
</evidence>
<reference evidence="2 3" key="1">
    <citation type="journal article" date="2024" name="Nat. Commun.">
        <title>Phylogenomics reveals the evolutionary origins of lichenization in chlorophyte algae.</title>
        <authorList>
            <person name="Puginier C."/>
            <person name="Libourel C."/>
            <person name="Otte J."/>
            <person name="Skaloud P."/>
            <person name="Haon M."/>
            <person name="Grisel S."/>
            <person name="Petersen M."/>
            <person name="Berrin J.G."/>
            <person name="Delaux P.M."/>
            <person name="Dal Grande F."/>
            <person name="Keller J."/>
        </authorList>
    </citation>
    <scope>NUCLEOTIDE SEQUENCE [LARGE SCALE GENOMIC DNA]</scope>
    <source>
        <strain evidence="2 3">SAG 2043</strain>
    </source>
</reference>
<proteinExistence type="predicted"/>
<feature type="region of interest" description="Disordered" evidence="1">
    <location>
        <begin position="1"/>
        <end position="22"/>
    </location>
</feature>
<dbReference type="EMBL" id="JALJOR010000012">
    <property type="protein sequence ID" value="KAK9807546.1"/>
    <property type="molecule type" value="Genomic_DNA"/>
</dbReference>
<dbReference type="AlphaFoldDB" id="A0AAW1PDK4"/>